<name>A0ABX0KY10_9NEIS</name>
<sequence>MNTKANFTINNMNHFVDSDNAGQQHQTHCAVYIMKYQIDHGSNQTYSKTTQQGIHHQFKAIHICLYGQVINPIVLNTVSVSCMDSVSA</sequence>
<proteinExistence type="predicted"/>
<gene>
    <name evidence="1" type="ORF">HA052_04405</name>
</gene>
<evidence type="ECO:0000313" key="2">
    <source>
        <dbReference type="Proteomes" id="UP001515641"/>
    </source>
</evidence>
<protein>
    <submittedName>
        <fullName evidence="1">Uncharacterized protein</fullName>
    </submittedName>
</protein>
<dbReference type="Proteomes" id="UP001515641">
    <property type="component" value="Unassembled WGS sequence"/>
</dbReference>
<comment type="caution">
    <text evidence="1">The sequence shown here is derived from an EMBL/GenBank/DDBJ whole genome shotgun (WGS) entry which is preliminary data.</text>
</comment>
<dbReference type="EMBL" id="JAAOMA010000004">
    <property type="protein sequence ID" value="NHR04432.1"/>
    <property type="molecule type" value="Genomic_DNA"/>
</dbReference>
<organism evidence="1 2">
    <name type="scientific">Chromobacterium fluminis</name>
    <dbReference type="NCBI Taxonomy" id="3044269"/>
    <lineage>
        <taxon>Bacteria</taxon>
        <taxon>Pseudomonadati</taxon>
        <taxon>Pseudomonadota</taxon>
        <taxon>Betaproteobacteria</taxon>
        <taxon>Neisseriales</taxon>
        <taxon>Chromobacteriaceae</taxon>
        <taxon>Chromobacterium</taxon>
    </lineage>
</organism>
<accession>A0ABX0KY10</accession>
<dbReference type="RefSeq" id="WP_166450949.1">
    <property type="nucleotide sequence ID" value="NZ_JAAOMA010000004.1"/>
</dbReference>
<evidence type="ECO:0000313" key="1">
    <source>
        <dbReference type="EMBL" id="NHR04432.1"/>
    </source>
</evidence>
<reference evidence="1 2" key="1">
    <citation type="submission" date="2020-03" db="EMBL/GenBank/DDBJ databases">
        <title>Draft genome sequence of environmentally isolated cultures.</title>
        <authorList>
            <person name="Wilson H.S."/>
            <person name="De Leon M.E."/>
        </authorList>
    </citation>
    <scope>NUCLEOTIDE SEQUENCE [LARGE SCALE GENOMIC DNA]</scope>
    <source>
        <strain evidence="1 2">HSC-31F16</strain>
    </source>
</reference>
<keyword evidence="2" id="KW-1185">Reference proteome</keyword>